<feature type="region of interest" description="Disordered" evidence="4">
    <location>
        <begin position="788"/>
        <end position="821"/>
    </location>
</feature>
<feature type="region of interest" description="Disordered" evidence="4">
    <location>
        <begin position="612"/>
        <end position="640"/>
    </location>
</feature>
<dbReference type="Proteomes" id="UP001221898">
    <property type="component" value="Unassembled WGS sequence"/>
</dbReference>
<evidence type="ECO:0000313" key="6">
    <source>
        <dbReference type="EMBL" id="KAJ8398486.1"/>
    </source>
</evidence>
<feature type="compositionally biased region" description="Polar residues" evidence="4">
    <location>
        <begin position="734"/>
        <end position="744"/>
    </location>
</feature>
<keyword evidence="1 3" id="KW-0863">Zinc-finger</keyword>
<dbReference type="Gene3D" id="3.30.160.60">
    <property type="entry name" value="Classic Zinc Finger"/>
    <property type="match status" value="1"/>
</dbReference>
<feature type="region of interest" description="Disordered" evidence="4">
    <location>
        <begin position="459"/>
        <end position="488"/>
    </location>
</feature>
<feature type="region of interest" description="Disordered" evidence="4">
    <location>
        <begin position="559"/>
        <end position="585"/>
    </location>
</feature>
<accession>A0AAD7WIQ4</accession>
<protein>
    <recommendedName>
        <fullName evidence="5">B box-type domain-containing protein</fullName>
    </recommendedName>
</protein>
<gene>
    <name evidence="6" type="ORF">AAFF_G00427410</name>
</gene>
<dbReference type="SUPFAM" id="SSF57903">
    <property type="entry name" value="FYVE/PHD zinc finger"/>
    <property type="match status" value="1"/>
</dbReference>
<feature type="compositionally biased region" description="Polar residues" evidence="4">
    <location>
        <begin position="793"/>
        <end position="821"/>
    </location>
</feature>
<feature type="domain" description="B box-type" evidence="5">
    <location>
        <begin position="98"/>
        <end position="146"/>
    </location>
</feature>
<keyword evidence="1 3" id="KW-0479">Metal-binding</keyword>
<dbReference type="PANTHER" id="PTHR25462">
    <property type="entry name" value="BONUS, ISOFORM C-RELATED"/>
    <property type="match status" value="1"/>
</dbReference>
<dbReference type="GO" id="GO:0008270">
    <property type="term" value="F:zinc ion binding"/>
    <property type="evidence" value="ECO:0007669"/>
    <property type="project" value="UniProtKB-KW"/>
</dbReference>
<reference evidence="6" key="1">
    <citation type="journal article" date="2023" name="Science">
        <title>Genome structures resolve the early diversification of teleost fishes.</title>
        <authorList>
            <person name="Parey E."/>
            <person name="Louis A."/>
            <person name="Montfort J."/>
            <person name="Bouchez O."/>
            <person name="Roques C."/>
            <person name="Iampietro C."/>
            <person name="Lluch J."/>
            <person name="Castinel A."/>
            <person name="Donnadieu C."/>
            <person name="Desvignes T."/>
            <person name="Floi Bucao C."/>
            <person name="Jouanno E."/>
            <person name="Wen M."/>
            <person name="Mejri S."/>
            <person name="Dirks R."/>
            <person name="Jansen H."/>
            <person name="Henkel C."/>
            <person name="Chen W.J."/>
            <person name="Zahm M."/>
            <person name="Cabau C."/>
            <person name="Klopp C."/>
            <person name="Thompson A.W."/>
            <person name="Robinson-Rechavi M."/>
            <person name="Braasch I."/>
            <person name="Lecointre G."/>
            <person name="Bobe J."/>
            <person name="Postlethwait J.H."/>
            <person name="Berthelot C."/>
            <person name="Roest Crollius H."/>
            <person name="Guiguen Y."/>
        </authorList>
    </citation>
    <scope>NUCLEOTIDE SEQUENCE</scope>
    <source>
        <strain evidence="6">NC1722</strain>
    </source>
</reference>
<keyword evidence="7" id="KW-1185">Reference proteome</keyword>
<evidence type="ECO:0000256" key="3">
    <source>
        <dbReference type="PROSITE-ProRule" id="PRU00024"/>
    </source>
</evidence>
<dbReference type="GO" id="GO:0061630">
    <property type="term" value="F:ubiquitin protein ligase activity"/>
    <property type="evidence" value="ECO:0007669"/>
    <property type="project" value="TreeGrafter"/>
</dbReference>
<name>A0AAD7WIQ4_9TELE</name>
<feature type="domain" description="B box-type" evidence="5">
    <location>
        <begin position="45"/>
        <end position="91"/>
    </location>
</feature>
<comment type="caution">
    <text evidence="6">The sequence shown here is derived from an EMBL/GenBank/DDBJ whole genome shotgun (WGS) entry which is preliminary data.</text>
</comment>
<keyword evidence="2" id="KW-0862">Zinc</keyword>
<dbReference type="InterPro" id="IPR000315">
    <property type="entry name" value="Znf_B-box"/>
</dbReference>
<proteinExistence type="predicted"/>
<dbReference type="EMBL" id="JAINUG010000090">
    <property type="protein sequence ID" value="KAJ8398486.1"/>
    <property type="molecule type" value="Genomic_DNA"/>
</dbReference>
<feature type="compositionally biased region" description="Polar residues" evidence="4">
    <location>
        <begin position="625"/>
        <end position="635"/>
    </location>
</feature>
<dbReference type="PANTHER" id="PTHR25462:SF304">
    <property type="entry name" value="BONUS, ISOFORM C"/>
    <property type="match status" value="1"/>
</dbReference>
<feature type="region of interest" description="Disordered" evidence="4">
    <location>
        <begin position="671"/>
        <end position="696"/>
    </location>
</feature>
<evidence type="ECO:0000256" key="2">
    <source>
        <dbReference type="ARBA" id="ARBA00022833"/>
    </source>
</evidence>
<sequence length="990" mass="109684">MSSPDCGARIGDTKSECPMCKSPYNILEVRDNPFLKDSTSGPGTHAVLKCAGCEGTAASGWCVECGEALCSICVSAHQRVRVTRDHTVLPQKLPTGFMPAMFCAIHKKEPMKLFCVSCNQLTCRDCQLTYHRNHGYQFLDEAVTAQREEIEFLMARVRQQRVTVKQSLEDLDGRLLDLEEIKSRMKSTMQKVLIYIRYALIKRTSALFKDVKDLCGREAETITERKNILRKLEERQEYILSFTEKALHTDNHSALLSCKRQVQSQLQDLLSQNTVPAASMIDVKFHYKEACCQIASFGKVITKEVPFARPSHNNVQKKTSHYPLQTRIFTPLPLPISIHPDSPRFLRHLLHSYPNHPHFFLSLWFPTPFGCSLSLYYNFLCTHNLCFTSVLCLVLSPSSSFIFILCSSDPTLTRTLFLGCLLRLPQALSHPFKDDQLSKALQCALPVIAPADSQCERAPPAGCERMVDRDPPATENEPTSTVTETDSAPLVQLPQTVVYNVPCAEKGNTVQSCTQPGPTPTLKVLEDLKHIAAQLSLPLSTKETSKPAEEHNFQPMITQHEESEASSSSNTVPKSTPSQQDLPNRAQLNQTPKANSLLELLLGHHPRATETELKDDLDSHGSPVEGNTVQSCTQPGPTPTLKVLEDLKHIAAKEASEPADEHNFQPMKMQHEELETSSNTVPKSTPSQQDLPNRAQLNQTPKAKSLLRLLLGHHPRATKTELKDDLDSHGSPVEGNTVQSCTQPGPTPTLKVLDDLKHIAAQLSLPLSTKEASEPAEEHNFQPMKMQHEELEASSNTVPKSTPSQQDLPNRAQLNKQKQTPKAKSLLRLLLRHHPRATETGLTDQMECHGSPVETEKADDDKDTNPKSVDEESGGGLVSRHWLPQVSMLRMPISVPPSGHPLPQFRLLPGATEDEILLQVIEDDDQSVSLDFTSKPEDSSLGRALEDVKFCCAACKIPESLTLCAECGRGFHKACHIPPINSAISVLASA</sequence>
<dbReference type="SUPFAM" id="SSF57845">
    <property type="entry name" value="B-box zinc-binding domain"/>
    <property type="match status" value="1"/>
</dbReference>
<dbReference type="CDD" id="cd19775">
    <property type="entry name" value="Bbox2_TIF1_C-VI"/>
    <property type="match status" value="1"/>
</dbReference>
<feature type="compositionally biased region" description="Polar residues" evidence="4">
    <location>
        <begin position="676"/>
        <end position="696"/>
    </location>
</feature>
<dbReference type="SMART" id="SM00336">
    <property type="entry name" value="BBOX"/>
    <property type="match status" value="2"/>
</dbReference>
<feature type="region of interest" description="Disordered" evidence="4">
    <location>
        <begin position="834"/>
        <end position="877"/>
    </location>
</feature>
<dbReference type="InterPro" id="IPR011011">
    <property type="entry name" value="Znf_FYVE_PHD"/>
</dbReference>
<feature type="compositionally biased region" description="Basic and acidic residues" evidence="4">
    <location>
        <begin position="854"/>
        <end position="870"/>
    </location>
</feature>
<feature type="compositionally biased region" description="Polar residues" evidence="4">
    <location>
        <begin position="476"/>
        <end position="486"/>
    </location>
</feature>
<dbReference type="InterPro" id="IPR047153">
    <property type="entry name" value="TRIM45/56/19-like"/>
</dbReference>
<dbReference type="Pfam" id="PF00643">
    <property type="entry name" value="zf-B_box"/>
    <property type="match status" value="2"/>
</dbReference>
<organism evidence="6 7">
    <name type="scientific">Aldrovandia affinis</name>
    <dbReference type="NCBI Taxonomy" id="143900"/>
    <lineage>
        <taxon>Eukaryota</taxon>
        <taxon>Metazoa</taxon>
        <taxon>Chordata</taxon>
        <taxon>Craniata</taxon>
        <taxon>Vertebrata</taxon>
        <taxon>Euteleostomi</taxon>
        <taxon>Actinopterygii</taxon>
        <taxon>Neopterygii</taxon>
        <taxon>Teleostei</taxon>
        <taxon>Notacanthiformes</taxon>
        <taxon>Halosauridae</taxon>
        <taxon>Aldrovandia</taxon>
    </lineage>
</organism>
<feature type="region of interest" description="Disordered" evidence="4">
    <location>
        <begin position="721"/>
        <end position="750"/>
    </location>
</feature>
<evidence type="ECO:0000256" key="4">
    <source>
        <dbReference type="SAM" id="MobiDB-lite"/>
    </source>
</evidence>
<dbReference type="PROSITE" id="PS50119">
    <property type="entry name" value="ZF_BBOX"/>
    <property type="match status" value="2"/>
</dbReference>
<evidence type="ECO:0000259" key="5">
    <source>
        <dbReference type="PROSITE" id="PS50119"/>
    </source>
</evidence>
<dbReference type="AlphaFoldDB" id="A0AAD7WIQ4"/>
<evidence type="ECO:0000256" key="1">
    <source>
        <dbReference type="ARBA" id="ARBA00022771"/>
    </source>
</evidence>
<evidence type="ECO:0000313" key="7">
    <source>
        <dbReference type="Proteomes" id="UP001221898"/>
    </source>
</evidence>
<feature type="compositionally biased region" description="Polar residues" evidence="4">
    <location>
        <begin position="565"/>
        <end position="585"/>
    </location>
</feature>